<evidence type="ECO:0000313" key="4">
    <source>
        <dbReference type="Proteomes" id="UP001415857"/>
    </source>
</evidence>
<dbReference type="InterPro" id="IPR001563">
    <property type="entry name" value="Peptidase_S10"/>
</dbReference>
<dbReference type="PANTHER" id="PTHR11802:SF487">
    <property type="entry name" value="SERINE CARBOXYPEPTIDASE-LIKE 13"/>
    <property type="match status" value="1"/>
</dbReference>
<dbReference type="AlphaFoldDB" id="A0AAP0RCH1"/>
<dbReference type="Gene3D" id="3.40.50.1820">
    <property type="entry name" value="alpha/beta hydrolase"/>
    <property type="match status" value="1"/>
</dbReference>
<dbReference type="GO" id="GO:0016747">
    <property type="term" value="F:acyltransferase activity, transferring groups other than amino-acyl groups"/>
    <property type="evidence" value="ECO:0007669"/>
    <property type="project" value="TreeGrafter"/>
</dbReference>
<comment type="caution">
    <text evidence="3">The sequence shown here is derived from an EMBL/GenBank/DDBJ whole genome shotgun (WGS) entry which is preliminary data.</text>
</comment>
<dbReference type="InterPro" id="IPR029058">
    <property type="entry name" value="AB_hydrolase_fold"/>
</dbReference>
<sequence>MAAAPSTSNFNGYKASIIFGLLALSLFLGVAASQTIVKTLPGYSGQLPFTLETGYVSVGDTDDVQLFYYFVESQRTPAEDPLMLWLTGGPGCSTLLAFFYESGPLAITYADYNGSLPSLHLNPYTWTEGLNIIYLDQPVGTGFSYSTTSEGYATGDIRSAALTYEFLRKWMNNHLQYKTNQFYVGGDSYSGITVPLIIQEILDGNSSFLESISNSVGYVLGNPKTDTDIDDNSRYPFAHRLTLIPEELYKAAEESCDGDFVNVDSSNQACEADLQTIEELIREINLQQVLEPVCSMTSPKPDYVNWDRRSLRELSSDLLLSRPKGPAFWCRNYNHVLAGIWANDESVQAALNITEGTITTWKMCNSSLSYTEDFSSVISYHANFTKRDLRALIYSGDHDMSIPHIGTREWILSLNMTLMDSWRPWYVNAQVAGYTEEYSSDDYVLTFVIVKGAGHIAAEYKQEESSAMINRWFAYYPM</sequence>
<evidence type="ECO:0000256" key="1">
    <source>
        <dbReference type="ARBA" id="ARBA00009431"/>
    </source>
</evidence>
<reference evidence="3 4" key="1">
    <citation type="journal article" date="2024" name="Plant J.">
        <title>Genome sequences and population genomics reveal climatic adaptation and genomic divergence between two closely related sweetgum species.</title>
        <authorList>
            <person name="Xu W.Q."/>
            <person name="Ren C.Q."/>
            <person name="Zhang X.Y."/>
            <person name="Comes H.P."/>
            <person name="Liu X.H."/>
            <person name="Li Y.G."/>
            <person name="Kettle C.J."/>
            <person name="Jalonen R."/>
            <person name="Gaisberger H."/>
            <person name="Ma Y.Z."/>
            <person name="Qiu Y.X."/>
        </authorList>
    </citation>
    <scope>NUCLEOTIDE SEQUENCE [LARGE SCALE GENOMIC DNA]</scope>
    <source>
        <strain evidence="3">Hangzhou</strain>
    </source>
</reference>
<dbReference type="Gene3D" id="3.40.50.12670">
    <property type="match status" value="1"/>
</dbReference>
<dbReference type="GO" id="GO:0019748">
    <property type="term" value="P:secondary metabolic process"/>
    <property type="evidence" value="ECO:0007669"/>
    <property type="project" value="TreeGrafter"/>
</dbReference>
<evidence type="ECO:0000256" key="2">
    <source>
        <dbReference type="SAM" id="SignalP"/>
    </source>
</evidence>
<evidence type="ECO:0008006" key="5">
    <source>
        <dbReference type="Google" id="ProtNLM"/>
    </source>
</evidence>
<dbReference type="GO" id="GO:0006508">
    <property type="term" value="P:proteolysis"/>
    <property type="evidence" value="ECO:0007669"/>
    <property type="project" value="InterPro"/>
</dbReference>
<comment type="similarity">
    <text evidence="1">Belongs to the peptidase S10 family.</text>
</comment>
<dbReference type="FunFam" id="3.40.50.12670:FF:000002">
    <property type="entry name" value="Carboxypeptidase"/>
    <property type="match status" value="1"/>
</dbReference>
<dbReference type="Proteomes" id="UP001415857">
    <property type="component" value="Unassembled WGS sequence"/>
</dbReference>
<dbReference type="FunFam" id="3.40.50.1820:FF:000072">
    <property type="entry name" value="Serine carboxypeptidase-like 19"/>
    <property type="match status" value="1"/>
</dbReference>
<feature type="signal peptide" evidence="2">
    <location>
        <begin position="1"/>
        <end position="33"/>
    </location>
</feature>
<dbReference type="PRINTS" id="PR00724">
    <property type="entry name" value="CRBOXYPTASEC"/>
</dbReference>
<protein>
    <recommendedName>
        <fullName evidence="5">Serine carboxypeptidase-like 18</fullName>
    </recommendedName>
</protein>
<dbReference type="Pfam" id="PF00450">
    <property type="entry name" value="Peptidase_S10"/>
    <property type="match status" value="1"/>
</dbReference>
<dbReference type="SUPFAM" id="SSF53474">
    <property type="entry name" value="alpha/beta-Hydrolases"/>
    <property type="match status" value="1"/>
</dbReference>
<keyword evidence="4" id="KW-1185">Reference proteome</keyword>
<feature type="chain" id="PRO_5042935821" description="Serine carboxypeptidase-like 18" evidence="2">
    <location>
        <begin position="34"/>
        <end position="478"/>
    </location>
</feature>
<dbReference type="GO" id="GO:0004185">
    <property type="term" value="F:serine-type carboxypeptidase activity"/>
    <property type="evidence" value="ECO:0007669"/>
    <property type="project" value="InterPro"/>
</dbReference>
<organism evidence="3 4">
    <name type="scientific">Liquidambar formosana</name>
    <name type="common">Formosan gum</name>
    <dbReference type="NCBI Taxonomy" id="63359"/>
    <lineage>
        <taxon>Eukaryota</taxon>
        <taxon>Viridiplantae</taxon>
        <taxon>Streptophyta</taxon>
        <taxon>Embryophyta</taxon>
        <taxon>Tracheophyta</taxon>
        <taxon>Spermatophyta</taxon>
        <taxon>Magnoliopsida</taxon>
        <taxon>eudicotyledons</taxon>
        <taxon>Gunneridae</taxon>
        <taxon>Pentapetalae</taxon>
        <taxon>Saxifragales</taxon>
        <taxon>Altingiaceae</taxon>
        <taxon>Liquidambar</taxon>
    </lineage>
</organism>
<evidence type="ECO:0000313" key="3">
    <source>
        <dbReference type="EMBL" id="KAK9274949.1"/>
    </source>
</evidence>
<accession>A0AAP0RCH1</accession>
<gene>
    <name evidence="3" type="ORF">L1049_022206</name>
</gene>
<proteinExistence type="inferred from homology"/>
<keyword evidence="2" id="KW-0732">Signal</keyword>
<dbReference type="EMBL" id="JBBPBK010000011">
    <property type="protein sequence ID" value="KAK9274949.1"/>
    <property type="molecule type" value="Genomic_DNA"/>
</dbReference>
<name>A0AAP0RCH1_LIQFO</name>
<dbReference type="PANTHER" id="PTHR11802">
    <property type="entry name" value="SERINE PROTEASE FAMILY S10 SERINE CARBOXYPEPTIDASE"/>
    <property type="match status" value="1"/>
</dbReference>